<evidence type="ECO:0000313" key="1">
    <source>
        <dbReference type="EMBL" id="MBX41700.1"/>
    </source>
</evidence>
<proteinExistence type="predicted"/>
<accession>A0A2P2NH28</accession>
<name>A0A2P2NH28_RHIMU</name>
<sequence>MGKIEGPVLRINWFD</sequence>
<reference evidence="1" key="1">
    <citation type="submission" date="2018-02" db="EMBL/GenBank/DDBJ databases">
        <title>Rhizophora mucronata_Transcriptome.</title>
        <authorList>
            <person name="Meera S.P."/>
            <person name="Sreeshan A."/>
            <person name="Augustine A."/>
        </authorList>
    </citation>
    <scope>NUCLEOTIDE SEQUENCE</scope>
    <source>
        <tissue evidence="1">Leaf</tissue>
    </source>
</reference>
<dbReference type="EMBL" id="GGEC01061216">
    <property type="protein sequence ID" value="MBX41700.1"/>
    <property type="molecule type" value="Transcribed_RNA"/>
</dbReference>
<organism evidence="1">
    <name type="scientific">Rhizophora mucronata</name>
    <name type="common">Asiatic mangrove</name>
    <dbReference type="NCBI Taxonomy" id="61149"/>
    <lineage>
        <taxon>Eukaryota</taxon>
        <taxon>Viridiplantae</taxon>
        <taxon>Streptophyta</taxon>
        <taxon>Embryophyta</taxon>
        <taxon>Tracheophyta</taxon>
        <taxon>Spermatophyta</taxon>
        <taxon>Magnoliopsida</taxon>
        <taxon>eudicotyledons</taxon>
        <taxon>Gunneridae</taxon>
        <taxon>Pentapetalae</taxon>
        <taxon>rosids</taxon>
        <taxon>fabids</taxon>
        <taxon>Malpighiales</taxon>
        <taxon>Rhizophoraceae</taxon>
        <taxon>Rhizophora</taxon>
    </lineage>
</organism>
<protein>
    <submittedName>
        <fullName evidence="1">Uncharacterized protein</fullName>
    </submittedName>
</protein>